<dbReference type="EMBL" id="BTRK01000005">
    <property type="protein sequence ID" value="GMR55189.1"/>
    <property type="molecule type" value="Genomic_DNA"/>
</dbReference>
<dbReference type="Proteomes" id="UP001328107">
    <property type="component" value="Unassembled WGS sequence"/>
</dbReference>
<feature type="chain" id="PRO_5042911268" evidence="1">
    <location>
        <begin position="22"/>
        <end position="118"/>
    </location>
</feature>
<name>A0AAN5D2K5_9BILA</name>
<evidence type="ECO:0000313" key="3">
    <source>
        <dbReference type="Proteomes" id="UP001328107"/>
    </source>
</evidence>
<evidence type="ECO:0000313" key="2">
    <source>
        <dbReference type="EMBL" id="GMR55189.1"/>
    </source>
</evidence>
<reference evidence="3" key="1">
    <citation type="submission" date="2022-10" db="EMBL/GenBank/DDBJ databases">
        <title>Genome assembly of Pristionchus species.</title>
        <authorList>
            <person name="Yoshida K."/>
            <person name="Sommer R.J."/>
        </authorList>
    </citation>
    <scope>NUCLEOTIDE SEQUENCE [LARGE SCALE GENOMIC DNA]</scope>
    <source>
        <strain evidence="3">RS5460</strain>
    </source>
</reference>
<feature type="signal peptide" evidence="1">
    <location>
        <begin position="1"/>
        <end position="21"/>
    </location>
</feature>
<proteinExistence type="predicted"/>
<protein>
    <submittedName>
        <fullName evidence="2">Uncharacterized protein</fullName>
    </submittedName>
</protein>
<keyword evidence="1" id="KW-0732">Signal</keyword>
<keyword evidence="3" id="KW-1185">Reference proteome</keyword>
<dbReference type="AlphaFoldDB" id="A0AAN5D2K5"/>
<gene>
    <name evidence="2" type="ORF">PMAYCL1PPCAC_25384</name>
</gene>
<organism evidence="2 3">
    <name type="scientific">Pristionchus mayeri</name>
    <dbReference type="NCBI Taxonomy" id="1317129"/>
    <lineage>
        <taxon>Eukaryota</taxon>
        <taxon>Metazoa</taxon>
        <taxon>Ecdysozoa</taxon>
        <taxon>Nematoda</taxon>
        <taxon>Chromadorea</taxon>
        <taxon>Rhabditida</taxon>
        <taxon>Rhabditina</taxon>
        <taxon>Diplogasteromorpha</taxon>
        <taxon>Diplogasteroidea</taxon>
        <taxon>Neodiplogasteridae</taxon>
        <taxon>Pristionchus</taxon>
    </lineage>
</organism>
<accession>A0AAN5D2K5</accession>
<sequence>MLLRLCALPFLALLLVGSVDAKGLKSFTALSLAECKAKFAIAPDLKVACSADIDESATEITCPPKNCLFIMGPNNMMNLKTIKCDPTKTKWLIDGDPLEPYEKSVGKPYKFGCSTWCG</sequence>
<comment type="caution">
    <text evidence="2">The sequence shown here is derived from an EMBL/GenBank/DDBJ whole genome shotgun (WGS) entry which is preliminary data.</text>
</comment>
<evidence type="ECO:0000256" key="1">
    <source>
        <dbReference type="SAM" id="SignalP"/>
    </source>
</evidence>